<reference evidence="4" key="1">
    <citation type="submission" date="2023-07" db="EMBL/GenBank/DDBJ databases">
        <title>Sorghum-associated microbial communities from plants grown in Nebraska, USA.</title>
        <authorList>
            <person name="Schachtman D."/>
        </authorList>
    </citation>
    <scope>NUCLEOTIDE SEQUENCE</scope>
    <source>
        <strain evidence="4">DS2795</strain>
    </source>
</reference>
<dbReference type="InterPro" id="IPR053721">
    <property type="entry name" value="Fimbrial_Adhesin_Reg"/>
</dbReference>
<proteinExistence type="predicted"/>
<evidence type="ECO:0000256" key="2">
    <source>
        <dbReference type="ARBA" id="ARBA00023163"/>
    </source>
</evidence>
<keyword evidence="2" id="KW-0804">Transcription</keyword>
<gene>
    <name evidence="4" type="ORF">J2W25_000133</name>
</gene>
<evidence type="ECO:0000313" key="5">
    <source>
        <dbReference type="Proteomes" id="UP001244295"/>
    </source>
</evidence>
<dbReference type="RefSeq" id="WP_307585351.1">
    <property type="nucleotide sequence ID" value="NZ_JAUSRQ010000008.1"/>
</dbReference>
<sequence length="154" mass="16943">MTELRVSWEHTFPDDGTKLVIHSNWVSNTPATQAYLEALIARVGQMDPAPHCVFEKRQAVPSRSLPPDLGTFTSAEFWQVAELLHLQATPSLAAARLVLVEGMRPAKAARQLNTSPQALTNTLRKIRTERATSSRLGRLPADRPPSEGTAPQEP</sequence>
<dbReference type="EMBL" id="JAUSRR010000001">
    <property type="protein sequence ID" value="MDP9921128.1"/>
    <property type="molecule type" value="Genomic_DNA"/>
</dbReference>
<evidence type="ECO:0000256" key="3">
    <source>
        <dbReference type="SAM" id="MobiDB-lite"/>
    </source>
</evidence>
<evidence type="ECO:0008006" key="6">
    <source>
        <dbReference type="Google" id="ProtNLM"/>
    </source>
</evidence>
<dbReference type="Proteomes" id="UP001244295">
    <property type="component" value="Unassembled WGS sequence"/>
</dbReference>
<name>A0AAW8DNT4_9BURK</name>
<organism evidence="4 5">
    <name type="scientific">Variovorax boronicumulans</name>
    <dbReference type="NCBI Taxonomy" id="436515"/>
    <lineage>
        <taxon>Bacteria</taxon>
        <taxon>Pseudomonadati</taxon>
        <taxon>Pseudomonadota</taxon>
        <taxon>Betaproteobacteria</taxon>
        <taxon>Burkholderiales</taxon>
        <taxon>Comamonadaceae</taxon>
        <taxon>Variovorax</taxon>
    </lineage>
</organism>
<feature type="region of interest" description="Disordered" evidence="3">
    <location>
        <begin position="125"/>
        <end position="154"/>
    </location>
</feature>
<keyword evidence="1" id="KW-0805">Transcription regulation</keyword>
<evidence type="ECO:0000313" key="4">
    <source>
        <dbReference type="EMBL" id="MDP9921128.1"/>
    </source>
</evidence>
<protein>
    <recommendedName>
        <fullName evidence="6">HTH luxR-type domain-containing protein</fullName>
    </recommendedName>
</protein>
<dbReference type="AlphaFoldDB" id="A0AAW8DNT4"/>
<accession>A0AAW8DNT4</accession>
<evidence type="ECO:0000256" key="1">
    <source>
        <dbReference type="ARBA" id="ARBA00023015"/>
    </source>
</evidence>
<comment type="caution">
    <text evidence="4">The sequence shown here is derived from an EMBL/GenBank/DDBJ whole genome shotgun (WGS) entry which is preliminary data.</text>
</comment>
<dbReference type="Gene3D" id="1.10.10.2690">
    <property type="match status" value="1"/>
</dbReference>